<dbReference type="PANTHER" id="PTHR35908:SF1">
    <property type="entry name" value="CONSERVED PROTEIN"/>
    <property type="match status" value="1"/>
</dbReference>
<dbReference type="PANTHER" id="PTHR35908">
    <property type="entry name" value="HYPOTHETICAL FUSION PROTEIN"/>
    <property type="match status" value="1"/>
</dbReference>
<dbReference type="RefSeq" id="WP_344437875.1">
    <property type="nucleotide sequence ID" value="NZ_BAAALF010000002.1"/>
</dbReference>
<evidence type="ECO:0000313" key="3">
    <source>
        <dbReference type="Proteomes" id="UP001500037"/>
    </source>
</evidence>
<dbReference type="InterPro" id="IPR041581">
    <property type="entry name" value="Glyoxalase_6"/>
</dbReference>
<organism evidence="2 3">
    <name type="scientific">Kitasatospora nipponensis</name>
    <dbReference type="NCBI Taxonomy" id="258049"/>
    <lineage>
        <taxon>Bacteria</taxon>
        <taxon>Bacillati</taxon>
        <taxon>Actinomycetota</taxon>
        <taxon>Actinomycetes</taxon>
        <taxon>Kitasatosporales</taxon>
        <taxon>Streptomycetaceae</taxon>
        <taxon>Kitasatospora</taxon>
    </lineage>
</organism>
<dbReference type="Gene3D" id="3.10.180.10">
    <property type="entry name" value="2,3-Dihydroxybiphenyl 1,2-Dioxygenase, domain 1"/>
    <property type="match status" value="1"/>
</dbReference>
<proteinExistence type="predicted"/>
<evidence type="ECO:0000313" key="2">
    <source>
        <dbReference type="EMBL" id="GAA1215964.1"/>
    </source>
</evidence>
<dbReference type="CDD" id="cd06587">
    <property type="entry name" value="VOC"/>
    <property type="match status" value="1"/>
</dbReference>
<evidence type="ECO:0000259" key="1">
    <source>
        <dbReference type="PROSITE" id="PS51819"/>
    </source>
</evidence>
<sequence length="112" mass="12185">MSLTAKMITVDCPDPRKLAAWWATALGVESVEDFEEFVMLGAQPVALGFQRVPEPRQGKNRMHVDFVADDRVAEVERLVGLGATVVGENSVPGLTWVTLQDPEGNEFCVSGP</sequence>
<dbReference type="InterPro" id="IPR029068">
    <property type="entry name" value="Glyas_Bleomycin-R_OHBP_Dase"/>
</dbReference>
<accession>A0ABP4G6V5</accession>
<protein>
    <submittedName>
        <fullName evidence="2">VOC family protein</fullName>
    </submittedName>
</protein>
<dbReference type="EMBL" id="BAAALF010000002">
    <property type="protein sequence ID" value="GAA1215964.1"/>
    <property type="molecule type" value="Genomic_DNA"/>
</dbReference>
<reference evidence="3" key="1">
    <citation type="journal article" date="2019" name="Int. J. Syst. Evol. Microbiol.">
        <title>The Global Catalogue of Microorganisms (GCM) 10K type strain sequencing project: providing services to taxonomists for standard genome sequencing and annotation.</title>
        <authorList>
            <consortium name="The Broad Institute Genomics Platform"/>
            <consortium name="The Broad Institute Genome Sequencing Center for Infectious Disease"/>
            <person name="Wu L."/>
            <person name="Ma J."/>
        </authorList>
    </citation>
    <scope>NUCLEOTIDE SEQUENCE [LARGE SCALE GENOMIC DNA]</scope>
    <source>
        <strain evidence="3">JCM 13004</strain>
    </source>
</reference>
<dbReference type="Proteomes" id="UP001500037">
    <property type="component" value="Unassembled WGS sequence"/>
</dbReference>
<dbReference type="SUPFAM" id="SSF54593">
    <property type="entry name" value="Glyoxalase/Bleomycin resistance protein/Dihydroxybiphenyl dioxygenase"/>
    <property type="match status" value="1"/>
</dbReference>
<feature type="domain" description="VOC" evidence="1">
    <location>
        <begin position="4"/>
        <end position="112"/>
    </location>
</feature>
<name>A0ABP4G6V5_9ACTN</name>
<dbReference type="PROSITE" id="PS51819">
    <property type="entry name" value="VOC"/>
    <property type="match status" value="1"/>
</dbReference>
<dbReference type="Pfam" id="PF18029">
    <property type="entry name" value="Glyoxalase_6"/>
    <property type="match status" value="1"/>
</dbReference>
<keyword evidence="3" id="KW-1185">Reference proteome</keyword>
<comment type="caution">
    <text evidence="2">The sequence shown here is derived from an EMBL/GenBank/DDBJ whole genome shotgun (WGS) entry which is preliminary data.</text>
</comment>
<gene>
    <name evidence="2" type="ORF">GCM10009665_02210</name>
</gene>
<dbReference type="InterPro" id="IPR037523">
    <property type="entry name" value="VOC_core"/>
</dbReference>